<evidence type="ECO:0000259" key="1">
    <source>
        <dbReference type="Pfam" id="PF13229"/>
    </source>
</evidence>
<reference evidence="3" key="1">
    <citation type="journal article" date="2019" name="Int. J. Syst. Evol. Microbiol.">
        <title>The Global Catalogue of Microorganisms (GCM) 10K type strain sequencing project: providing services to taxonomists for standard genome sequencing and annotation.</title>
        <authorList>
            <consortium name="The Broad Institute Genomics Platform"/>
            <consortium name="The Broad Institute Genome Sequencing Center for Infectious Disease"/>
            <person name="Wu L."/>
            <person name="Ma J."/>
        </authorList>
    </citation>
    <scope>NUCLEOTIDE SEQUENCE [LARGE SCALE GENOMIC DNA]</scope>
    <source>
        <strain evidence="3">JCM 17085</strain>
    </source>
</reference>
<evidence type="ECO:0000313" key="3">
    <source>
        <dbReference type="Proteomes" id="UP001500841"/>
    </source>
</evidence>
<dbReference type="EMBL" id="BAABCV010000011">
    <property type="protein sequence ID" value="GAA4102960.1"/>
    <property type="molecule type" value="Genomic_DNA"/>
</dbReference>
<dbReference type="Pfam" id="PF13229">
    <property type="entry name" value="Beta_helix"/>
    <property type="match status" value="1"/>
</dbReference>
<keyword evidence="3" id="KW-1185">Reference proteome</keyword>
<feature type="domain" description="Right handed beta helix" evidence="1">
    <location>
        <begin position="17"/>
        <end position="122"/>
    </location>
</feature>
<organism evidence="2 3">
    <name type="scientific">Mucilaginibacter panaciglaebae</name>
    <dbReference type="NCBI Taxonomy" id="502331"/>
    <lineage>
        <taxon>Bacteria</taxon>
        <taxon>Pseudomonadati</taxon>
        <taxon>Bacteroidota</taxon>
        <taxon>Sphingobacteriia</taxon>
        <taxon>Sphingobacteriales</taxon>
        <taxon>Sphingobacteriaceae</taxon>
        <taxon>Mucilaginibacter</taxon>
    </lineage>
</organism>
<dbReference type="InterPro" id="IPR012334">
    <property type="entry name" value="Pectin_lyas_fold"/>
</dbReference>
<dbReference type="SMART" id="SM00710">
    <property type="entry name" value="PbH1"/>
    <property type="match status" value="8"/>
</dbReference>
<dbReference type="SUPFAM" id="SSF51126">
    <property type="entry name" value="Pectin lyase-like"/>
    <property type="match status" value="1"/>
</dbReference>
<dbReference type="InterPro" id="IPR011050">
    <property type="entry name" value="Pectin_lyase_fold/virulence"/>
</dbReference>
<dbReference type="InterPro" id="IPR039448">
    <property type="entry name" value="Beta_helix"/>
</dbReference>
<accession>A0ABP7X2A6</accession>
<proteinExistence type="predicted"/>
<comment type="caution">
    <text evidence="2">The sequence shown here is derived from an EMBL/GenBank/DDBJ whole genome shotgun (WGS) entry which is preliminary data.</text>
</comment>
<dbReference type="InterPro" id="IPR006626">
    <property type="entry name" value="PbH1"/>
</dbReference>
<gene>
    <name evidence="2" type="ORF">GCM10022392_30260</name>
</gene>
<evidence type="ECO:0000313" key="2">
    <source>
        <dbReference type="EMBL" id="GAA4102960.1"/>
    </source>
</evidence>
<name>A0ABP7X2A6_9SPHI</name>
<protein>
    <recommendedName>
        <fullName evidence="1">Right handed beta helix domain-containing protein</fullName>
    </recommendedName>
</protein>
<dbReference type="Gene3D" id="2.160.20.10">
    <property type="entry name" value="Single-stranded right-handed beta-helix, Pectin lyase-like"/>
    <property type="match status" value="1"/>
</dbReference>
<sequence>MSITGATAATTGLTVPSAATLNTNTFASATYTPSGPVKYDGVNNITISGLSITAGSGPAISISNAINVHITLCRLVNGTNVDAVGIYLFKCTNVTIDFCYINNVSTGVYASTSTGVYVASNQMLNMRGPAPRGQFVQFNNCYGPGNKILGNRFENVMGQSNPEDAINIYRSNGVSGNPIMIQANWIRGGGPSKSGGGIALGDDGGTYQTASDNVLINPGQYGIAIASGTQMSIVNNQIYGAQAWYTNVGIFAWNQYESSAGCSIITISNNQVNFTAAGGYQNSSWNGGNCGTINGWNNNRWGTPDVNPTVLPSTMITAQ</sequence>
<dbReference type="Proteomes" id="UP001500841">
    <property type="component" value="Unassembled WGS sequence"/>
</dbReference>